<dbReference type="PANTHER" id="PTHR46733">
    <property type="entry name" value="26.5 KDA HEAT SHOCK PROTEIN, MITOCHONDRIAL"/>
    <property type="match status" value="1"/>
</dbReference>
<reference evidence="5" key="1">
    <citation type="submission" date="2021-05" db="EMBL/GenBank/DDBJ databases">
        <authorList>
            <person name="Pietrasiak N."/>
            <person name="Ward R."/>
            <person name="Stajich J.E."/>
            <person name="Kurbessoian T."/>
        </authorList>
    </citation>
    <scope>NUCLEOTIDE SEQUENCE</scope>
    <source>
        <strain evidence="5">HA4357-MV3</strain>
    </source>
</reference>
<keyword evidence="1" id="KW-0346">Stress response</keyword>
<dbReference type="PANTHER" id="PTHR46733:SF4">
    <property type="entry name" value="HEAT SHOCK PROTEIN 21, CHLOROPLASTIC"/>
    <property type="match status" value="1"/>
</dbReference>
<comment type="similarity">
    <text evidence="2 3">Belongs to the small heat shock protein (HSP20) family.</text>
</comment>
<accession>A0A9E3HAS6</accession>
<dbReference type="InterPro" id="IPR044587">
    <property type="entry name" value="HSP21-like"/>
</dbReference>
<evidence type="ECO:0000256" key="1">
    <source>
        <dbReference type="ARBA" id="ARBA00023016"/>
    </source>
</evidence>
<evidence type="ECO:0000313" key="6">
    <source>
        <dbReference type="Proteomes" id="UP000813215"/>
    </source>
</evidence>
<comment type="caution">
    <text evidence="5">The sequence shown here is derived from an EMBL/GenBank/DDBJ whole genome shotgun (WGS) entry which is preliminary data.</text>
</comment>
<dbReference type="CDD" id="cd06464">
    <property type="entry name" value="ACD_sHsps-like"/>
    <property type="match status" value="1"/>
</dbReference>
<dbReference type="Gene3D" id="2.60.40.790">
    <property type="match status" value="1"/>
</dbReference>
<evidence type="ECO:0000313" key="5">
    <source>
        <dbReference type="EMBL" id="MBW4433280.1"/>
    </source>
</evidence>
<protein>
    <submittedName>
        <fullName evidence="5">Hsp20/alpha crystallin family protein</fullName>
    </submittedName>
</protein>
<evidence type="ECO:0000256" key="3">
    <source>
        <dbReference type="RuleBase" id="RU003616"/>
    </source>
</evidence>
<proteinExistence type="inferred from homology"/>
<reference evidence="5" key="2">
    <citation type="journal article" date="2022" name="Microbiol. Resour. Announc.">
        <title>Metagenome Sequencing to Explore Phylogenomics of Terrestrial Cyanobacteria.</title>
        <authorList>
            <person name="Ward R.D."/>
            <person name="Stajich J.E."/>
            <person name="Johansen J.R."/>
            <person name="Huntemann M."/>
            <person name="Clum A."/>
            <person name="Foster B."/>
            <person name="Foster B."/>
            <person name="Roux S."/>
            <person name="Palaniappan K."/>
            <person name="Varghese N."/>
            <person name="Mukherjee S."/>
            <person name="Reddy T.B.K."/>
            <person name="Daum C."/>
            <person name="Copeland A."/>
            <person name="Chen I.A."/>
            <person name="Ivanova N.N."/>
            <person name="Kyrpides N.C."/>
            <person name="Shapiro N."/>
            <person name="Eloe-Fadrosh E.A."/>
            <person name="Pietrasiak N."/>
        </authorList>
    </citation>
    <scope>NUCLEOTIDE SEQUENCE</scope>
    <source>
        <strain evidence="5">HA4357-MV3</strain>
    </source>
</reference>
<dbReference type="InterPro" id="IPR008978">
    <property type="entry name" value="HSP20-like_chaperone"/>
</dbReference>
<evidence type="ECO:0000256" key="2">
    <source>
        <dbReference type="PROSITE-ProRule" id="PRU00285"/>
    </source>
</evidence>
<dbReference type="EMBL" id="JAHHHW010000101">
    <property type="protein sequence ID" value="MBW4433280.1"/>
    <property type="molecule type" value="Genomic_DNA"/>
</dbReference>
<organism evidence="5 6">
    <name type="scientific">Pelatocladus maniniholoensis HA4357-MV3</name>
    <dbReference type="NCBI Taxonomy" id="1117104"/>
    <lineage>
        <taxon>Bacteria</taxon>
        <taxon>Bacillati</taxon>
        <taxon>Cyanobacteriota</taxon>
        <taxon>Cyanophyceae</taxon>
        <taxon>Nostocales</taxon>
        <taxon>Nostocaceae</taxon>
        <taxon>Pelatocladus</taxon>
    </lineage>
</organism>
<dbReference type="AlphaFoldDB" id="A0A9E3HAS6"/>
<feature type="domain" description="SHSP" evidence="4">
    <location>
        <begin position="32"/>
        <end position="140"/>
    </location>
</feature>
<dbReference type="SUPFAM" id="SSF49764">
    <property type="entry name" value="HSP20-like chaperones"/>
    <property type="match status" value="1"/>
</dbReference>
<dbReference type="PROSITE" id="PS01031">
    <property type="entry name" value="SHSP"/>
    <property type="match status" value="1"/>
</dbReference>
<gene>
    <name evidence="5" type="ORF">KME28_16555</name>
</gene>
<dbReference type="InterPro" id="IPR002068">
    <property type="entry name" value="A-crystallin/Hsp20_dom"/>
</dbReference>
<evidence type="ECO:0000259" key="4">
    <source>
        <dbReference type="PROSITE" id="PS01031"/>
    </source>
</evidence>
<dbReference type="GO" id="GO:0009408">
    <property type="term" value="P:response to heat"/>
    <property type="evidence" value="ECO:0007669"/>
    <property type="project" value="InterPro"/>
</dbReference>
<name>A0A9E3HAS6_9NOST</name>
<sequence>MAIIRWRTYPEINAFNRQMDQIFDDMLRVKRQPEMTWKPAVELQNTNDNLILRVQIPGVEAKDLDIQVTKEAVAITGENRYENKGQIRSEFHYGKFQRVIPLPVAIQNDQVQAEYKNGILTLTLPKVTEARQKVVKINLADNTTEPVAKVAPTEEPQAA</sequence>
<dbReference type="Pfam" id="PF00011">
    <property type="entry name" value="HSP20"/>
    <property type="match status" value="1"/>
</dbReference>
<dbReference type="Proteomes" id="UP000813215">
    <property type="component" value="Unassembled WGS sequence"/>
</dbReference>